<organism evidence="9">
    <name type="scientific">freshwater metagenome</name>
    <dbReference type="NCBI Taxonomy" id="449393"/>
    <lineage>
        <taxon>unclassified sequences</taxon>
        <taxon>metagenomes</taxon>
        <taxon>ecological metagenomes</taxon>
    </lineage>
</organism>
<keyword evidence="6 7" id="KW-0472">Membrane</keyword>
<evidence type="ECO:0000256" key="4">
    <source>
        <dbReference type="ARBA" id="ARBA00022801"/>
    </source>
</evidence>
<evidence type="ECO:0000259" key="8">
    <source>
        <dbReference type="Pfam" id="PF01694"/>
    </source>
</evidence>
<reference evidence="9" key="1">
    <citation type="submission" date="2020-05" db="EMBL/GenBank/DDBJ databases">
        <authorList>
            <person name="Chiriac C."/>
            <person name="Salcher M."/>
            <person name="Ghai R."/>
            <person name="Kavagutti S V."/>
        </authorList>
    </citation>
    <scope>NUCLEOTIDE SEQUENCE</scope>
</reference>
<keyword evidence="5 7" id="KW-1133">Transmembrane helix</keyword>
<proteinExistence type="inferred from homology"/>
<dbReference type="GO" id="GO:0016020">
    <property type="term" value="C:membrane"/>
    <property type="evidence" value="ECO:0007669"/>
    <property type="project" value="UniProtKB-SubCell"/>
</dbReference>
<dbReference type="SUPFAM" id="SSF144091">
    <property type="entry name" value="Rhomboid-like"/>
    <property type="match status" value="1"/>
</dbReference>
<evidence type="ECO:0000256" key="2">
    <source>
        <dbReference type="ARBA" id="ARBA00009045"/>
    </source>
</evidence>
<dbReference type="GO" id="GO:0004252">
    <property type="term" value="F:serine-type endopeptidase activity"/>
    <property type="evidence" value="ECO:0007669"/>
    <property type="project" value="InterPro"/>
</dbReference>
<feature type="transmembrane region" description="Helical" evidence="7">
    <location>
        <begin position="12"/>
        <end position="42"/>
    </location>
</feature>
<dbReference type="Gene3D" id="1.20.1540.10">
    <property type="entry name" value="Rhomboid-like"/>
    <property type="match status" value="1"/>
</dbReference>
<comment type="subcellular location">
    <subcellularLocation>
        <location evidence="1">Membrane</location>
        <topology evidence="1">Multi-pass membrane protein</topology>
    </subcellularLocation>
</comment>
<feature type="transmembrane region" description="Helical" evidence="7">
    <location>
        <begin position="142"/>
        <end position="159"/>
    </location>
</feature>
<dbReference type="PANTHER" id="PTHR43731:SF14">
    <property type="entry name" value="PRESENILIN-ASSOCIATED RHOMBOID-LIKE PROTEIN, MITOCHONDRIAL"/>
    <property type="match status" value="1"/>
</dbReference>
<evidence type="ECO:0000256" key="6">
    <source>
        <dbReference type="ARBA" id="ARBA00023136"/>
    </source>
</evidence>
<evidence type="ECO:0000256" key="3">
    <source>
        <dbReference type="ARBA" id="ARBA00022692"/>
    </source>
</evidence>
<protein>
    <submittedName>
        <fullName evidence="9">Unannotated protein</fullName>
    </submittedName>
</protein>
<comment type="similarity">
    <text evidence="2">Belongs to the peptidase S54 family.</text>
</comment>
<feature type="transmembrane region" description="Helical" evidence="7">
    <location>
        <begin position="87"/>
        <end position="107"/>
    </location>
</feature>
<accession>A0A6J6E995</accession>
<evidence type="ECO:0000256" key="1">
    <source>
        <dbReference type="ARBA" id="ARBA00004141"/>
    </source>
</evidence>
<feature type="transmembrane region" description="Helical" evidence="7">
    <location>
        <begin position="193"/>
        <end position="213"/>
    </location>
</feature>
<dbReference type="AlphaFoldDB" id="A0A6J6E995"/>
<keyword evidence="4" id="KW-0378">Hydrolase</keyword>
<dbReference type="InterPro" id="IPR022764">
    <property type="entry name" value="Peptidase_S54_rhomboid_dom"/>
</dbReference>
<evidence type="ECO:0000256" key="7">
    <source>
        <dbReference type="SAM" id="Phobius"/>
    </source>
</evidence>
<dbReference type="InterPro" id="IPR050925">
    <property type="entry name" value="Rhomboid_protease_S54"/>
</dbReference>
<name>A0A6J6E995_9ZZZZ</name>
<dbReference type="PANTHER" id="PTHR43731">
    <property type="entry name" value="RHOMBOID PROTEASE"/>
    <property type="match status" value="1"/>
</dbReference>
<dbReference type="Pfam" id="PF01694">
    <property type="entry name" value="Rhomboid"/>
    <property type="match status" value="1"/>
</dbReference>
<dbReference type="EMBL" id="CAEZTH010000141">
    <property type="protein sequence ID" value="CAB4569948.1"/>
    <property type="molecule type" value="Genomic_DNA"/>
</dbReference>
<feature type="transmembrane region" description="Helical" evidence="7">
    <location>
        <begin position="113"/>
        <end position="130"/>
    </location>
</feature>
<feature type="transmembrane region" description="Helical" evidence="7">
    <location>
        <begin position="165"/>
        <end position="181"/>
    </location>
</feature>
<sequence length="217" mass="23406">MARLKSSQPKVTVWLISINLLIWLAQVIPGSGVTNALLYAPLLTTIEPWRMLTAGFVHSPDSPWHILINIYSIYIFGRVIEPMLGPARFLALYLISIVGGSAMVLWLGSPVTPVVGASGAFFGLMGAYFIMLRTIGDNSGQLLALIAVNLAFGFFFPSISWQGHLGGLLAGMAVTAVYARTRYKSALTQKIQVLGVLIVIIALIVAGVIFRLGPMFS</sequence>
<keyword evidence="3 7" id="KW-0812">Transmembrane</keyword>
<evidence type="ECO:0000313" key="9">
    <source>
        <dbReference type="EMBL" id="CAB4569948.1"/>
    </source>
</evidence>
<feature type="domain" description="Peptidase S54 rhomboid" evidence="8">
    <location>
        <begin position="47"/>
        <end position="179"/>
    </location>
</feature>
<gene>
    <name evidence="9" type="ORF">UFOPK1639_00934</name>
</gene>
<evidence type="ECO:0000256" key="5">
    <source>
        <dbReference type="ARBA" id="ARBA00022989"/>
    </source>
</evidence>
<feature type="transmembrane region" description="Helical" evidence="7">
    <location>
        <begin position="62"/>
        <end position="80"/>
    </location>
</feature>
<dbReference type="InterPro" id="IPR035952">
    <property type="entry name" value="Rhomboid-like_sf"/>
</dbReference>